<reference evidence="2 3" key="1">
    <citation type="submission" date="2014-02" db="EMBL/GenBank/DDBJ databases">
        <title>Single nucleus genome sequencing reveals high similarity among nuclei of an endomycorrhizal fungus.</title>
        <authorList>
            <person name="Lin K."/>
            <person name="Geurts R."/>
            <person name="Zhang Z."/>
            <person name="Limpens E."/>
            <person name="Saunders D.G."/>
            <person name="Mu D."/>
            <person name="Pang E."/>
            <person name="Cao H."/>
            <person name="Cha H."/>
            <person name="Lin T."/>
            <person name="Zhou Q."/>
            <person name="Shang Y."/>
            <person name="Li Y."/>
            <person name="Ivanov S."/>
            <person name="Sharma T."/>
            <person name="Velzen R.V."/>
            <person name="Ruijter N.D."/>
            <person name="Aanen D.K."/>
            <person name="Win J."/>
            <person name="Kamoun S."/>
            <person name="Bisseling T."/>
            <person name="Huang S."/>
        </authorList>
    </citation>
    <scope>NUCLEOTIDE SEQUENCE [LARGE SCALE GENOMIC DNA]</scope>
    <source>
        <strain evidence="3">DAOM197198w</strain>
    </source>
</reference>
<protein>
    <submittedName>
        <fullName evidence="2">Uncharacterized protein</fullName>
    </submittedName>
</protein>
<dbReference type="AlphaFoldDB" id="A0A015JZH9"/>
<evidence type="ECO:0000313" key="2">
    <source>
        <dbReference type="EMBL" id="EXX72765.1"/>
    </source>
</evidence>
<evidence type="ECO:0000256" key="1">
    <source>
        <dbReference type="SAM" id="SignalP"/>
    </source>
</evidence>
<dbReference type="Proteomes" id="UP000022910">
    <property type="component" value="Unassembled WGS sequence"/>
</dbReference>
<keyword evidence="1" id="KW-0732">Signal</keyword>
<proteinExistence type="predicted"/>
<gene>
    <name evidence="2" type="ORF">RirG_066270</name>
</gene>
<keyword evidence="3" id="KW-1185">Reference proteome</keyword>
<comment type="caution">
    <text evidence="2">The sequence shown here is derived from an EMBL/GenBank/DDBJ whole genome shotgun (WGS) entry which is preliminary data.</text>
</comment>
<feature type="signal peptide" evidence="1">
    <location>
        <begin position="1"/>
        <end position="19"/>
    </location>
</feature>
<accession>A0A015JZH9</accession>
<dbReference type="HOGENOM" id="CLU_2238066_0_0_1"/>
<evidence type="ECO:0000313" key="3">
    <source>
        <dbReference type="Proteomes" id="UP000022910"/>
    </source>
</evidence>
<dbReference type="EMBL" id="JEMT01015070">
    <property type="protein sequence ID" value="EXX72765.1"/>
    <property type="molecule type" value="Genomic_DNA"/>
</dbReference>
<name>A0A015JZH9_RHIIW</name>
<feature type="chain" id="PRO_5001474696" evidence="1">
    <location>
        <begin position="20"/>
        <end position="105"/>
    </location>
</feature>
<organism evidence="2 3">
    <name type="scientific">Rhizophagus irregularis (strain DAOM 197198w)</name>
    <name type="common">Glomus intraradices</name>
    <dbReference type="NCBI Taxonomy" id="1432141"/>
    <lineage>
        <taxon>Eukaryota</taxon>
        <taxon>Fungi</taxon>
        <taxon>Fungi incertae sedis</taxon>
        <taxon>Mucoromycota</taxon>
        <taxon>Glomeromycotina</taxon>
        <taxon>Glomeromycetes</taxon>
        <taxon>Glomerales</taxon>
        <taxon>Glomeraceae</taxon>
        <taxon>Rhizophagus</taxon>
    </lineage>
</organism>
<sequence>MKLFLLSILTFFTLILCAASLPQAPDFGVSPTIFVKLTGTADRDKEPTIQIFPLNSDLKIKWTSVGIKENPTVLIQVYYVYPTLPKPTYIPLLKKQKVIIDTKIF</sequence>